<feature type="compositionally biased region" description="Acidic residues" evidence="3">
    <location>
        <begin position="517"/>
        <end position="534"/>
    </location>
</feature>
<feature type="domain" description="RRM" evidence="4">
    <location>
        <begin position="208"/>
        <end position="277"/>
    </location>
</feature>
<dbReference type="PROSITE" id="PS50102">
    <property type="entry name" value="RRM"/>
    <property type="match status" value="1"/>
</dbReference>
<dbReference type="CDD" id="cd00590">
    <property type="entry name" value="RRM_SF"/>
    <property type="match status" value="1"/>
</dbReference>
<dbReference type="InterPro" id="IPR000504">
    <property type="entry name" value="RRM_dom"/>
</dbReference>
<feature type="compositionally biased region" description="Low complexity" evidence="3">
    <location>
        <begin position="413"/>
        <end position="422"/>
    </location>
</feature>
<dbReference type="SUPFAM" id="SSF54928">
    <property type="entry name" value="RNA-binding domain, RBD"/>
    <property type="match status" value="1"/>
</dbReference>
<evidence type="ECO:0000313" key="6">
    <source>
        <dbReference type="Proteomes" id="UP001162156"/>
    </source>
</evidence>
<sequence>MGSNNYVSPYYYPPPIYNPGSTWNYNWATSNQNMSLTGTQSVRSIAPPPPPPPPPVPYTSDSTRTTTPISTDSTVSMDKRQPTYYSSNPQGVYRTRRKDWSVDDAKRALQVEKEYNKRHKSQSLIIKFPDIELNREIVGKFHKSIESVHFQQPSTPRFCFVTLNDLADPEVVIKALNKTRFGQGFLTAEFKKDREDEINIGPEDIDPLTLYVGNLAQEVTKEDMVNTYPRQKRIDIGYAKKMKYTRYAFVSFKNVDDSIKAFQKTHSTQIFRRLNGTVGMPGEPKPQMPQRTDTNDHQNSGSPSHSNNNHIDIEIHPSSDLEIECSVNSTPAPWEMVDVSNWETDTEKSFDLNTVKKEPLEDSDDESDENEVKPTSRDYLSPFMPGSLEVAFSNHKPMVKEEIKSEKPEEENSASSSGCSESNDLLRTSVCENCNCRKEVVTPDKIKKEEETEKINSGSTYYSLRVLNKNAKSIDMPRVEVKREIPTPTLDEVSNDSRGRVSSVDTEESTRVKSEPDNEDEDDDEDDSSDDSDDFNFNAILTNIENRSKRLMKLKKFVP</sequence>
<dbReference type="Pfam" id="PF00076">
    <property type="entry name" value="RRM_1"/>
    <property type="match status" value="1"/>
</dbReference>
<name>A0AAV8WTW3_9CUCU</name>
<dbReference type="Gene3D" id="3.30.70.330">
    <property type="match status" value="1"/>
</dbReference>
<protein>
    <recommendedName>
        <fullName evidence="4">RRM domain-containing protein</fullName>
    </recommendedName>
</protein>
<feature type="compositionally biased region" description="Pro residues" evidence="3">
    <location>
        <begin position="46"/>
        <end position="57"/>
    </location>
</feature>
<feature type="compositionally biased region" description="Basic and acidic residues" evidence="3">
    <location>
        <begin position="350"/>
        <end position="360"/>
    </location>
</feature>
<feature type="region of interest" description="Disordered" evidence="3">
    <location>
        <begin position="350"/>
        <end position="422"/>
    </location>
</feature>
<feature type="region of interest" description="Disordered" evidence="3">
    <location>
        <begin position="483"/>
        <end position="536"/>
    </location>
</feature>
<dbReference type="AlphaFoldDB" id="A0AAV8WTW3"/>
<feature type="region of interest" description="Disordered" evidence="3">
    <location>
        <begin position="275"/>
        <end position="312"/>
    </location>
</feature>
<feature type="compositionally biased region" description="Low complexity" evidence="3">
    <location>
        <begin position="297"/>
        <end position="310"/>
    </location>
</feature>
<dbReference type="EMBL" id="JANEYF010004981">
    <property type="protein sequence ID" value="KAJ8929495.1"/>
    <property type="molecule type" value="Genomic_DNA"/>
</dbReference>
<keyword evidence="6" id="KW-1185">Reference proteome</keyword>
<evidence type="ECO:0000256" key="1">
    <source>
        <dbReference type="ARBA" id="ARBA00022884"/>
    </source>
</evidence>
<comment type="caution">
    <text evidence="5">The sequence shown here is derived from an EMBL/GenBank/DDBJ whole genome shotgun (WGS) entry which is preliminary data.</text>
</comment>
<dbReference type="GO" id="GO:0003723">
    <property type="term" value="F:RNA binding"/>
    <property type="evidence" value="ECO:0007669"/>
    <property type="project" value="UniProtKB-UniRule"/>
</dbReference>
<organism evidence="5 6">
    <name type="scientific">Rhamnusium bicolor</name>
    <dbReference type="NCBI Taxonomy" id="1586634"/>
    <lineage>
        <taxon>Eukaryota</taxon>
        <taxon>Metazoa</taxon>
        <taxon>Ecdysozoa</taxon>
        <taxon>Arthropoda</taxon>
        <taxon>Hexapoda</taxon>
        <taxon>Insecta</taxon>
        <taxon>Pterygota</taxon>
        <taxon>Neoptera</taxon>
        <taxon>Endopterygota</taxon>
        <taxon>Coleoptera</taxon>
        <taxon>Polyphaga</taxon>
        <taxon>Cucujiformia</taxon>
        <taxon>Chrysomeloidea</taxon>
        <taxon>Cerambycidae</taxon>
        <taxon>Lepturinae</taxon>
        <taxon>Rhagiini</taxon>
        <taxon>Rhamnusium</taxon>
    </lineage>
</organism>
<dbReference type="InterPro" id="IPR035979">
    <property type="entry name" value="RBD_domain_sf"/>
</dbReference>
<dbReference type="Proteomes" id="UP001162156">
    <property type="component" value="Unassembled WGS sequence"/>
</dbReference>
<reference evidence="5" key="1">
    <citation type="journal article" date="2023" name="Insect Mol. Biol.">
        <title>Genome sequencing provides insights into the evolution of gene families encoding plant cell wall-degrading enzymes in longhorned beetles.</title>
        <authorList>
            <person name="Shin N.R."/>
            <person name="Okamura Y."/>
            <person name="Kirsch R."/>
            <person name="Pauchet Y."/>
        </authorList>
    </citation>
    <scope>NUCLEOTIDE SEQUENCE</scope>
    <source>
        <strain evidence="5">RBIC_L_NR</strain>
    </source>
</reference>
<evidence type="ECO:0000256" key="3">
    <source>
        <dbReference type="SAM" id="MobiDB-lite"/>
    </source>
</evidence>
<dbReference type="InterPro" id="IPR012677">
    <property type="entry name" value="Nucleotide-bd_a/b_plait_sf"/>
</dbReference>
<feature type="compositionally biased region" description="Basic and acidic residues" evidence="3">
    <location>
        <begin position="398"/>
        <end position="407"/>
    </location>
</feature>
<evidence type="ECO:0000313" key="5">
    <source>
        <dbReference type="EMBL" id="KAJ8929495.1"/>
    </source>
</evidence>
<keyword evidence="1 2" id="KW-0694">RNA-binding</keyword>
<feature type="region of interest" description="Disordered" evidence="3">
    <location>
        <begin position="39"/>
        <end position="90"/>
    </location>
</feature>
<evidence type="ECO:0000259" key="4">
    <source>
        <dbReference type="PROSITE" id="PS50102"/>
    </source>
</evidence>
<accession>A0AAV8WTW3</accession>
<proteinExistence type="predicted"/>
<evidence type="ECO:0000256" key="2">
    <source>
        <dbReference type="PROSITE-ProRule" id="PRU00176"/>
    </source>
</evidence>
<feature type="compositionally biased region" description="Low complexity" evidence="3">
    <location>
        <begin position="59"/>
        <end position="76"/>
    </location>
</feature>
<gene>
    <name evidence="5" type="ORF">NQ314_017810</name>
</gene>